<proteinExistence type="predicted"/>
<dbReference type="Proteomes" id="UP000605086">
    <property type="component" value="Unassembled WGS sequence"/>
</dbReference>
<evidence type="ECO:0000313" key="3">
    <source>
        <dbReference type="Proteomes" id="UP000605086"/>
    </source>
</evidence>
<sequence>MQSLPNSLAPNSPAPVAMRPSASPKGHGKPARCRTANALSVIRRSDVNLAVWRRRLPAGISGQCAQLAEQDWPSFQLATTPDEVTADLAAALPSRWNAGPLFDDIVHLVTVYADILGCTAIRLRLDSMSGDGCRFFHVDHVGLRLLCTYRGAGTQWLPDGAVTRPALGRGDNDAVLSDPRRIQMLRAGHVALLKGEAWPGNRGRGLVHRSPPADPSGARRLLLCLDHDDH</sequence>
<comment type="caution">
    <text evidence="2">The sequence shown here is derived from an EMBL/GenBank/DDBJ whole genome shotgun (WGS) entry which is preliminary data.</text>
</comment>
<evidence type="ECO:0000256" key="1">
    <source>
        <dbReference type="SAM" id="MobiDB-lite"/>
    </source>
</evidence>
<name>A0ABX2KNW9_9PROT</name>
<accession>A0ABX2KNW9</accession>
<gene>
    <name evidence="2" type="ORF">GBZ48_34320</name>
</gene>
<reference evidence="2 3" key="1">
    <citation type="submission" date="2019-10" db="EMBL/GenBank/DDBJ databases">
        <title>Genome sequence of Azospirillum melinis.</title>
        <authorList>
            <person name="Ambrosini A."/>
            <person name="Sant'Anna F.H."/>
            <person name="Cassan F.D."/>
            <person name="Souza E.M."/>
            <person name="Passaglia L.M.P."/>
        </authorList>
    </citation>
    <scope>NUCLEOTIDE SEQUENCE [LARGE SCALE GENOMIC DNA]</scope>
    <source>
        <strain evidence="2 3">TMCY0552</strain>
    </source>
</reference>
<keyword evidence="3" id="KW-1185">Reference proteome</keyword>
<dbReference type="Pfam" id="PF08856">
    <property type="entry name" value="DUF1826"/>
    <property type="match status" value="1"/>
</dbReference>
<organism evidence="2 3">
    <name type="scientific">Azospirillum melinis</name>
    <dbReference type="NCBI Taxonomy" id="328839"/>
    <lineage>
        <taxon>Bacteria</taxon>
        <taxon>Pseudomonadati</taxon>
        <taxon>Pseudomonadota</taxon>
        <taxon>Alphaproteobacteria</taxon>
        <taxon>Rhodospirillales</taxon>
        <taxon>Azospirillaceae</taxon>
        <taxon>Azospirillum</taxon>
    </lineage>
</organism>
<dbReference type="EMBL" id="WHOS01000098">
    <property type="protein sequence ID" value="NUB04287.1"/>
    <property type="molecule type" value="Genomic_DNA"/>
</dbReference>
<evidence type="ECO:0000313" key="2">
    <source>
        <dbReference type="EMBL" id="NUB04287.1"/>
    </source>
</evidence>
<feature type="compositionally biased region" description="Polar residues" evidence="1">
    <location>
        <begin position="1"/>
        <end position="10"/>
    </location>
</feature>
<protein>
    <submittedName>
        <fullName evidence="2">DUF1826 domain-containing protein</fullName>
    </submittedName>
</protein>
<dbReference type="RefSeq" id="WP_174475128.1">
    <property type="nucleotide sequence ID" value="NZ_JAGINN010000010.1"/>
</dbReference>
<dbReference type="InterPro" id="IPR014955">
    <property type="entry name" value="DUF1826"/>
</dbReference>
<feature type="region of interest" description="Disordered" evidence="1">
    <location>
        <begin position="1"/>
        <end position="32"/>
    </location>
</feature>